<dbReference type="Proteomes" id="UP001175353">
    <property type="component" value="Unassembled WGS sequence"/>
</dbReference>
<feature type="region of interest" description="Disordered" evidence="1">
    <location>
        <begin position="813"/>
        <end position="893"/>
    </location>
</feature>
<gene>
    <name evidence="2" type="ORF">LTR91_024662</name>
</gene>
<feature type="region of interest" description="Disordered" evidence="1">
    <location>
        <begin position="1"/>
        <end position="92"/>
    </location>
</feature>
<name>A0AAN6H6L2_9PEZI</name>
<sequence length="893" mass="98693">MSFLQNILSVVPEPEPASLHVPQPPPLPSNAEPGASFHVMPPPRSQPKHDEPAPDTPKEGGQDDPFQTSTTSATKRNASGSVSSVYSGNKMKHLKKEDGKPLWRKDIQYDFLHLVFYDPTRCFTKYSDGSKGWTFAESYIDAMAKSSKCSKILREKLLQDTEGAISMAMVCLLVNVGRMNTTLNFFPEMRAQLRTYHSIPALQAHQDPNAYKQLQDAPRLKSILKGATEDDPQPSTMEEVRARQRPRTNPVNLVFVMSQYAPKISETHFNPPRDFFDLVMRGSLSSASRARAFLWLIWWYLESDFGYEDSQANPFGKGQLDDSDESTDLLPLKVPSLESLTEEQAALENVDTEEEERFGEVKRKERIAILASEPSPAMTALKRARKEKGLFSARDVGRGSDDESVEAGRPGHATSASASGRPAGVYPDNGSDHTRSPTPPVSHGFQAVNTLPPAGDMRINNVLNDNTPEEVQAPPSGSGKKGPGRGNWRRKNKQETVPLAVRGTIPSHPVPLLPNTGQLNFINDAPQHAPLQPATPSSSTAYRPYNTTTFPPPSQLSPHHQQSLSFQPPATTRDHIPTPSYQSQKRNRGVTQHQSALITHRRQQIDYMLVNRLRRVHARAREAREAEGAVLRAWKRIRSLPADYDSEEEIIKARRRVGEQQGLVVQRAEKDGGGGGEEWRPATVGKGGKEGAAAAAPVGHETVATEELETHLRSPRVLFAGIGTMRSGDPRDIGEEAQSLAQSLRRASRRLERWQESHLPGQGMIRRREMERMRRGMVVDGGFYAPVDLPRGGGQAVGGGQWEDGRGVQQGLYGGGREERGRLGSRNGNGSARKAREQRAVAGFPTTRTAGMVGEGYEDEGGGELDEEEREMLGEVDADEEEEEDEDEDEEMY</sequence>
<evidence type="ECO:0008006" key="4">
    <source>
        <dbReference type="Google" id="ProtNLM"/>
    </source>
</evidence>
<dbReference type="GO" id="GO:0031011">
    <property type="term" value="C:Ino80 complex"/>
    <property type="evidence" value="ECO:0007669"/>
    <property type="project" value="InterPro"/>
</dbReference>
<protein>
    <recommendedName>
        <fullName evidence="4">Ino eighty subunit 1</fullName>
    </recommendedName>
</protein>
<dbReference type="PANTHER" id="PTHR37287:SF1">
    <property type="entry name" value="INO EIGHTY SUBUNIT 1"/>
    <property type="match status" value="1"/>
</dbReference>
<evidence type="ECO:0000313" key="2">
    <source>
        <dbReference type="EMBL" id="KAK0951985.1"/>
    </source>
</evidence>
<evidence type="ECO:0000256" key="1">
    <source>
        <dbReference type="SAM" id="MobiDB-lite"/>
    </source>
</evidence>
<feature type="region of interest" description="Disordered" evidence="1">
    <location>
        <begin position="392"/>
        <end position="593"/>
    </location>
</feature>
<dbReference type="InterPro" id="IPR038014">
    <property type="entry name" value="Ies1"/>
</dbReference>
<feature type="compositionally biased region" description="Polar residues" evidence="1">
    <location>
        <begin position="579"/>
        <end position="593"/>
    </location>
</feature>
<comment type="caution">
    <text evidence="2">The sequence shown here is derived from an EMBL/GenBank/DDBJ whole genome shotgun (WGS) entry which is preliminary data.</text>
</comment>
<feature type="compositionally biased region" description="Polar residues" evidence="1">
    <location>
        <begin position="65"/>
        <end position="87"/>
    </location>
</feature>
<feature type="compositionally biased region" description="Low complexity" evidence="1">
    <location>
        <begin position="556"/>
        <end position="569"/>
    </location>
</feature>
<organism evidence="2 3">
    <name type="scientific">Friedmanniomyces endolithicus</name>
    <dbReference type="NCBI Taxonomy" id="329885"/>
    <lineage>
        <taxon>Eukaryota</taxon>
        <taxon>Fungi</taxon>
        <taxon>Dikarya</taxon>
        <taxon>Ascomycota</taxon>
        <taxon>Pezizomycotina</taxon>
        <taxon>Dothideomycetes</taxon>
        <taxon>Dothideomycetidae</taxon>
        <taxon>Mycosphaerellales</taxon>
        <taxon>Teratosphaeriaceae</taxon>
        <taxon>Friedmanniomyces</taxon>
    </lineage>
</organism>
<dbReference type="EMBL" id="JAUJLE010000647">
    <property type="protein sequence ID" value="KAK0951985.1"/>
    <property type="molecule type" value="Genomic_DNA"/>
</dbReference>
<feature type="compositionally biased region" description="Acidic residues" evidence="1">
    <location>
        <begin position="856"/>
        <end position="893"/>
    </location>
</feature>
<accession>A0AAN6H6L2</accession>
<evidence type="ECO:0000313" key="3">
    <source>
        <dbReference type="Proteomes" id="UP001175353"/>
    </source>
</evidence>
<keyword evidence="3" id="KW-1185">Reference proteome</keyword>
<proteinExistence type="predicted"/>
<feature type="compositionally biased region" description="Basic and acidic residues" evidence="1">
    <location>
        <begin position="47"/>
        <end position="61"/>
    </location>
</feature>
<feature type="compositionally biased region" description="Polar residues" evidence="1">
    <location>
        <begin position="534"/>
        <end position="549"/>
    </location>
</feature>
<dbReference type="AlphaFoldDB" id="A0AAN6H6L2"/>
<reference evidence="2" key="1">
    <citation type="submission" date="2023-06" db="EMBL/GenBank/DDBJ databases">
        <title>Black Yeasts Isolated from many extreme environments.</title>
        <authorList>
            <person name="Coleine C."/>
            <person name="Stajich J.E."/>
            <person name="Selbmann L."/>
        </authorList>
    </citation>
    <scope>NUCLEOTIDE SEQUENCE</scope>
    <source>
        <strain evidence="2">CCFEE 5200</strain>
    </source>
</reference>
<dbReference type="PANTHER" id="PTHR37287">
    <property type="entry name" value="INO EIGHTY SUBUNIT 1"/>
    <property type="match status" value="1"/>
</dbReference>